<gene>
    <name evidence="1" type="ORF">IAB26_09820</name>
</gene>
<evidence type="ECO:0000313" key="1">
    <source>
        <dbReference type="EMBL" id="HIQ96848.1"/>
    </source>
</evidence>
<comment type="caution">
    <text evidence="1">The sequence shown here is derived from an EMBL/GenBank/DDBJ whole genome shotgun (WGS) entry which is preliminary data.</text>
</comment>
<name>A0A9D0ZWG7_9FIRM</name>
<dbReference type="AlphaFoldDB" id="A0A9D0ZWG7"/>
<protein>
    <submittedName>
        <fullName evidence="1">Uncharacterized protein</fullName>
    </submittedName>
</protein>
<sequence length="89" mass="10677">MGYVHQWTFRRKKEDVSREKVDIQQKKVDIGIVFPANGKDLSDKTAAHSRKMFDVFGFEHIFWRSAVCDFLGLKNQRHPECLRNWHRQM</sequence>
<proteinExistence type="predicted"/>
<dbReference type="EMBL" id="DVFT01000144">
    <property type="protein sequence ID" value="HIQ96848.1"/>
    <property type="molecule type" value="Genomic_DNA"/>
</dbReference>
<dbReference type="Proteomes" id="UP000886886">
    <property type="component" value="Unassembled WGS sequence"/>
</dbReference>
<evidence type="ECO:0000313" key="2">
    <source>
        <dbReference type="Proteomes" id="UP000886886"/>
    </source>
</evidence>
<organism evidence="1 2">
    <name type="scientific">Candidatus Limivivens merdigallinarum</name>
    <dbReference type="NCBI Taxonomy" id="2840859"/>
    <lineage>
        <taxon>Bacteria</taxon>
        <taxon>Bacillati</taxon>
        <taxon>Bacillota</taxon>
        <taxon>Clostridia</taxon>
        <taxon>Lachnospirales</taxon>
        <taxon>Lachnospiraceae</taxon>
        <taxon>Lachnospiraceae incertae sedis</taxon>
        <taxon>Candidatus Limivivens</taxon>
    </lineage>
</organism>
<reference evidence="1" key="1">
    <citation type="submission" date="2020-10" db="EMBL/GenBank/DDBJ databases">
        <authorList>
            <person name="Gilroy R."/>
        </authorList>
    </citation>
    <scope>NUCLEOTIDE SEQUENCE</scope>
    <source>
        <strain evidence="1">ChiSjej3B21-11622</strain>
    </source>
</reference>
<reference evidence="1" key="2">
    <citation type="journal article" date="2021" name="PeerJ">
        <title>Extensive microbial diversity within the chicken gut microbiome revealed by metagenomics and culture.</title>
        <authorList>
            <person name="Gilroy R."/>
            <person name="Ravi A."/>
            <person name="Getino M."/>
            <person name="Pursley I."/>
            <person name="Horton D.L."/>
            <person name="Alikhan N.F."/>
            <person name="Baker D."/>
            <person name="Gharbi K."/>
            <person name="Hall N."/>
            <person name="Watson M."/>
            <person name="Adriaenssens E.M."/>
            <person name="Foster-Nyarko E."/>
            <person name="Jarju S."/>
            <person name="Secka A."/>
            <person name="Antonio M."/>
            <person name="Oren A."/>
            <person name="Chaudhuri R.R."/>
            <person name="La Ragione R."/>
            <person name="Hildebrand F."/>
            <person name="Pallen M.J."/>
        </authorList>
    </citation>
    <scope>NUCLEOTIDE SEQUENCE</scope>
    <source>
        <strain evidence="1">ChiSjej3B21-11622</strain>
    </source>
</reference>
<accession>A0A9D0ZWG7</accession>